<dbReference type="EMBL" id="CM045764">
    <property type="protein sequence ID" value="KAI8008427.1"/>
    <property type="molecule type" value="Genomic_DNA"/>
</dbReference>
<evidence type="ECO:0000313" key="2">
    <source>
        <dbReference type="Proteomes" id="UP001060215"/>
    </source>
</evidence>
<sequence>MRKMKIGEKKKTTTSSTNSLQPPMQKDFEKNPCVNEEKSYSFADCVGGAADGIGDADGIVLLVPAGAALLMEAFCPIV</sequence>
<proteinExistence type="predicted"/>
<organism evidence="1 2">
    <name type="scientific">Camellia lanceoleosa</name>
    <dbReference type="NCBI Taxonomy" id="1840588"/>
    <lineage>
        <taxon>Eukaryota</taxon>
        <taxon>Viridiplantae</taxon>
        <taxon>Streptophyta</taxon>
        <taxon>Embryophyta</taxon>
        <taxon>Tracheophyta</taxon>
        <taxon>Spermatophyta</taxon>
        <taxon>Magnoliopsida</taxon>
        <taxon>eudicotyledons</taxon>
        <taxon>Gunneridae</taxon>
        <taxon>Pentapetalae</taxon>
        <taxon>asterids</taxon>
        <taxon>Ericales</taxon>
        <taxon>Theaceae</taxon>
        <taxon>Camellia</taxon>
    </lineage>
</organism>
<keyword evidence="2" id="KW-1185">Reference proteome</keyword>
<name>A0ACC0H6T0_9ERIC</name>
<protein>
    <submittedName>
        <fullName evidence="1">Uncharacterized protein</fullName>
    </submittedName>
</protein>
<dbReference type="Proteomes" id="UP001060215">
    <property type="component" value="Chromosome 7"/>
</dbReference>
<reference evidence="1 2" key="1">
    <citation type="journal article" date="2022" name="Plant J.">
        <title>Chromosome-level genome of Camellia lanceoleosa provides a valuable resource for understanding genome evolution and self-incompatibility.</title>
        <authorList>
            <person name="Gong W."/>
            <person name="Xiao S."/>
            <person name="Wang L."/>
            <person name="Liao Z."/>
            <person name="Chang Y."/>
            <person name="Mo W."/>
            <person name="Hu G."/>
            <person name="Li W."/>
            <person name="Zhao G."/>
            <person name="Zhu H."/>
            <person name="Hu X."/>
            <person name="Ji K."/>
            <person name="Xiang X."/>
            <person name="Song Q."/>
            <person name="Yuan D."/>
            <person name="Jin S."/>
            <person name="Zhang L."/>
        </authorList>
    </citation>
    <scope>NUCLEOTIDE SEQUENCE [LARGE SCALE GENOMIC DNA]</scope>
    <source>
        <strain evidence="1">SQ_2022a</strain>
    </source>
</reference>
<gene>
    <name evidence="1" type="ORF">LOK49_LG07G02163</name>
</gene>
<evidence type="ECO:0000313" key="1">
    <source>
        <dbReference type="EMBL" id="KAI8008427.1"/>
    </source>
</evidence>
<comment type="caution">
    <text evidence="1">The sequence shown here is derived from an EMBL/GenBank/DDBJ whole genome shotgun (WGS) entry which is preliminary data.</text>
</comment>
<accession>A0ACC0H6T0</accession>